<sequence length="119" mass="13561">MARKGFTDEQRAMLRKAFEENESLAEKGRKTRLAAETGLNESQVKNWFHDHKKTKKGKTTAGNNASWMPTLPAMGLLPPQQPPVQIVEPKLHLQKRLQQQLLRKLLISIPIFDGDFCIV</sequence>
<dbReference type="PROSITE" id="PS50071">
    <property type="entry name" value="HOMEOBOX_2"/>
    <property type="match status" value="1"/>
</dbReference>
<proteinExistence type="predicted"/>
<dbReference type="GO" id="GO:0003677">
    <property type="term" value="F:DNA binding"/>
    <property type="evidence" value="ECO:0007669"/>
    <property type="project" value="UniProtKB-UniRule"/>
</dbReference>
<keyword evidence="9" id="KW-1185">Reference proteome</keyword>
<evidence type="ECO:0000256" key="5">
    <source>
        <dbReference type="PROSITE-ProRule" id="PRU00108"/>
    </source>
</evidence>
<keyword evidence="3 5" id="KW-0371">Homeobox</keyword>
<evidence type="ECO:0000256" key="6">
    <source>
        <dbReference type="RuleBase" id="RU000682"/>
    </source>
</evidence>
<evidence type="ECO:0000256" key="3">
    <source>
        <dbReference type="ARBA" id="ARBA00023155"/>
    </source>
</evidence>
<dbReference type="GO" id="GO:0000981">
    <property type="term" value="F:DNA-binding transcription factor activity, RNA polymerase II-specific"/>
    <property type="evidence" value="ECO:0007669"/>
    <property type="project" value="InterPro"/>
</dbReference>
<dbReference type="SMART" id="SM00389">
    <property type="entry name" value="HOX"/>
    <property type="match status" value="1"/>
</dbReference>
<dbReference type="Gene3D" id="1.10.10.60">
    <property type="entry name" value="Homeodomain-like"/>
    <property type="match status" value="1"/>
</dbReference>
<comment type="subcellular location">
    <subcellularLocation>
        <location evidence="1 5 6">Nucleus</location>
    </subcellularLocation>
</comment>
<dbReference type="AlphaFoldDB" id="A0A915EM77"/>
<feature type="region of interest" description="Disordered" evidence="7">
    <location>
        <begin position="48"/>
        <end position="72"/>
    </location>
</feature>
<dbReference type="InterPro" id="IPR009057">
    <property type="entry name" value="Homeodomain-like_sf"/>
</dbReference>
<dbReference type="SUPFAM" id="SSF46689">
    <property type="entry name" value="Homeodomain-like"/>
    <property type="match status" value="1"/>
</dbReference>
<keyword evidence="2 5" id="KW-0238">DNA-binding</keyword>
<dbReference type="GO" id="GO:0005634">
    <property type="term" value="C:nucleus"/>
    <property type="evidence" value="ECO:0007669"/>
    <property type="project" value="UniProtKB-SubCell"/>
</dbReference>
<feature type="domain" description="Homeobox" evidence="8">
    <location>
        <begin position="1"/>
        <end position="58"/>
    </location>
</feature>
<evidence type="ECO:0000256" key="2">
    <source>
        <dbReference type="ARBA" id="ARBA00023125"/>
    </source>
</evidence>
<protein>
    <submittedName>
        <fullName evidence="10">Homeobox domain-containing protein</fullName>
    </submittedName>
</protein>
<dbReference type="InterPro" id="IPR001356">
    <property type="entry name" value="HD"/>
</dbReference>
<organism evidence="9 10">
    <name type="scientific">Ditylenchus dipsaci</name>
    <dbReference type="NCBI Taxonomy" id="166011"/>
    <lineage>
        <taxon>Eukaryota</taxon>
        <taxon>Metazoa</taxon>
        <taxon>Ecdysozoa</taxon>
        <taxon>Nematoda</taxon>
        <taxon>Chromadorea</taxon>
        <taxon>Rhabditida</taxon>
        <taxon>Tylenchina</taxon>
        <taxon>Tylenchomorpha</taxon>
        <taxon>Sphaerularioidea</taxon>
        <taxon>Anguinidae</taxon>
        <taxon>Anguininae</taxon>
        <taxon>Ditylenchus</taxon>
    </lineage>
</organism>
<keyword evidence="4 5" id="KW-0539">Nucleus</keyword>
<evidence type="ECO:0000256" key="7">
    <source>
        <dbReference type="SAM" id="MobiDB-lite"/>
    </source>
</evidence>
<feature type="DNA-binding region" description="Homeobox" evidence="5">
    <location>
        <begin position="3"/>
        <end position="59"/>
    </location>
</feature>
<reference evidence="10" key="1">
    <citation type="submission" date="2022-11" db="UniProtKB">
        <authorList>
            <consortium name="WormBaseParasite"/>
        </authorList>
    </citation>
    <scope>IDENTIFICATION</scope>
</reference>
<evidence type="ECO:0000256" key="4">
    <source>
        <dbReference type="ARBA" id="ARBA00023242"/>
    </source>
</evidence>
<evidence type="ECO:0000259" key="8">
    <source>
        <dbReference type="PROSITE" id="PS50071"/>
    </source>
</evidence>
<dbReference type="Proteomes" id="UP000887574">
    <property type="component" value="Unplaced"/>
</dbReference>
<dbReference type="PROSITE" id="PS00027">
    <property type="entry name" value="HOMEOBOX_1"/>
    <property type="match status" value="1"/>
</dbReference>
<evidence type="ECO:0000256" key="1">
    <source>
        <dbReference type="ARBA" id="ARBA00004123"/>
    </source>
</evidence>
<evidence type="ECO:0000313" key="9">
    <source>
        <dbReference type="Proteomes" id="UP000887574"/>
    </source>
</evidence>
<dbReference type="Pfam" id="PF00046">
    <property type="entry name" value="Homeodomain"/>
    <property type="match status" value="1"/>
</dbReference>
<dbReference type="CDD" id="cd00086">
    <property type="entry name" value="homeodomain"/>
    <property type="match status" value="1"/>
</dbReference>
<dbReference type="WBParaSite" id="jg7356">
    <property type="protein sequence ID" value="jg7356"/>
    <property type="gene ID" value="jg7356"/>
</dbReference>
<name>A0A915EM77_9BILA</name>
<dbReference type="InterPro" id="IPR017970">
    <property type="entry name" value="Homeobox_CS"/>
</dbReference>
<evidence type="ECO:0000313" key="10">
    <source>
        <dbReference type="WBParaSite" id="jg7356"/>
    </source>
</evidence>
<accession>A0A915EM77</accession>